<feature type="domain" description="Response regulatory" evidence="6">
    <location>
        <begin position="222"/>
        <end position="336"/>
    </location>
</feature>
<dbReference type="CDD" id="cd00156">
    <property type="entry name" value="REC"/>
    <property type="match status" value="1"/>
</dbReference>
<dbReference type="PROSITE" id="PS50110">
    <property type="entry name" value="RESPONSE_REGULATORY"/>
    <property type="match status" value="1"/>
</dbReference>
<dbReference type="SMART" id="SM00387">
    <property type="entry name" value="HATPase_c"/>
    <property type="match status" value="1"/>
</dbReference>
<evidence type="ECO:0000313" key="8">
    <source>
        <dbReference type="Proteomes" id="UP000650524"/>
    </source>
</evidence>
<dbReference type="PROSITE" id="PS50109">
    <property type="entry name" value="HIS_KIN"/>
    <property type="match status" value="1"/>
</dbReference>
<reference evidence="7 8" key="1">
    <citation type="submission" date="2020-08" db="EMBL/GenBank/DDBJ databases">
        <title>Bridging the membrane lipid divide: bacteria of the FCB group superphylum have the potential to synthesize archaeal ether lipids.</title>
        <authorList>
            <person name="Villanueva L."/>
            <person name="Von Meijenfeldt F.A.B."/>
            <person name="Westbye A.B."/>
            <person name="Yadav S."/>
            <person name="Hopmans E.C."/>
            <person name="Dutilh B.E."/>
            <person name="Sinninghe Damste J.S."/>
        </authorList>
    </citation>
    <scope>NUCLEOTIDE SEQUENCE [LARGE SCALE GENOMIC DNA]</scope>
    <source>
        <strain evidence="7">NIOZ-UU27</strain>
    </source>
</reference>
<feature type="modified residue" description="4-aspartylphosphate" evidence="4">
    <location>
        <position position="271"/>
    </location>
</feature>
<dbReference type="InterPro" id="IPR011006">
    <property type="entry name" value="CheY-like_superfamily"/>
</dbReference>
<proteinExistence type="predicted"/>
<keyword evidence="3 4" id="KW-0597">Phosphoprotein</keyword>
<evidence type="ECO:0000313" key="7">
    <source>
        <dbReference type="EMBL" id="MBC8175967.1"/>
    </source>
</evidence>
<evidence type="ECO:0000256" key="2">
    <source>
        <dbReference type="ARBA" id="ARBA00012438"/>
    </source>
</evidence>
<sequence length="342" mass="37476">LGEHIQEIEGPESPDNRLLRSLGRIEAVREKGALLSNQLDCLTRAEYDPSEITLLDLKKVLKKAVNISFPKVTAGSESNADNIKIKTYLRALSPIYGCKRELEDVFVSIILNATEAMPEGGDIYITTEEHSGLAHIYFQDNGTGISEGIIDKIFDPFFTTNDGAQRGLGLTLAYAIIGRHKGDIRVISHQDRGSTFLIKLPLVGKTPLFKSNTKKKGLKDSRILIIGEKGAVIDILYQLLTSKGSTNTLASSHNESLKLLRGNKFDLVIADQNAPRIGTSKTIREIKRLQPDLPVALINAPVNPGSRNVPIKMGADLAIGRPLDIDRLLSFLSSLLANEDPY</sequence>
<dbReference type="SUPFAM" id="SSF55874">
    <property type="entry name" value="ATPase domain of HSP90 chaperone/DNA topoisomerase II/histidine kinase"/>
    <property type="match status" value="1"/>
</dbReference>
<gene>
    <name evidence="7" type="ORF">H8E19_01070</name>
</gene>
<organism evidence="7 8">
    <name type="scientific">Candidatus Desulfacyla euxinica</name>
    <dbReference type="NCBI Taxonomy" id="2841693"/>
    <lineage>
        <taxon>Bacteria</taxon>
        <taxon>Deltaproteobacteria</taxon>
        <taxon>Candidatus Desulfacyla</taxon>
    </lineage>
</organism>
<dbReference type="Gene3D" id="3.40.50.2300">
    <property type="match status" value="1"/>
</dbReference>
<dbReference type="Pfam" id="PF00072">
    <property type="entry name" value="Response_reg"/>
    <property type="match status" value="1"/>
</dbReference>
<evidence type="ECO:0000256" key="1">
    <source>
        <dbReference type="ARBA" id="ARBA00000085"/>
    </source>
</evidence>
<feature type="non-terminal residue" evidence="7">
    <location>
        <position position="1"/>
    </location>
</feature>
<evidence type="ECO:0000256" key="4">
    <source>
        <dbReference type="PROSITE-ProRule" id="PRU00169"/>
    </source>
</evidence>
<dbReference type="EC" id="2.7.13.3" evidence="2"/>
<comment type="catalytic activity">
    <reaction evidence="1">
        <text>ATP + protein L-histidine = ADP + protein N-phospho-L-histidine.</text>
        <dbReference type="EC" id="2.7.13.3"/>
    </reaction>
</comment>
<dbReference type="InterPro" id="IPR036890">
    <property type="entry name" value="HATPase_C_sf"/>
</dbReference>
<protein>
    <recommendedName>
        <fullName evidence="2">histidine kinase</fullName>
        <ecNumber evidence="2">2.7.13.3</ecNumber>
    </recommendedName>
</protein>
<accession>A0A8J6MV60</accession>
<dbReference type="PANTHER" id="PTHR43547:SF2">
    <property type="entry name" value="HYBRID SIGNAL TRANSDUCTION HISTIDINE KINASE C"/>
    <property type="match status" value="1"/>
</dbReference>
<dbReference type="InterPro" id="IPR003594">
    <property type="entry name" value="HATPase_dom"/>
</dbReference>
<evidence type="ECO:0000259" key="6">
    <source>
        <dbReference type="PROSITE" id="PS50110"/>
    </source>
</evidence>
<dbReference type="Pfam" id="PF02518">
    <property type="entry name" value="HATPase_c"/>
    <property type="match status" value="1"/>
</dbReference>
<dbReference type="SUPFAM" id="SSF52172">
    <property type="entry name" value="CheY-like"/>
    <property type="match status" value="1"/>
</dbReference>
<dbReference type="PANTHER" id="PTHR43547">
    <property type="entry name" value="TWO-COMPONENT HISTIDINE KINASE"/>
    <property type="match status" value="1"/>
</dbReference>
<comment type="caution">
    <text evidence="7">The sequence shown here is derived from an EMBL/GenBank/DDBJ whole genome shotgun (WGS) entry which is preliminary data.</text>
</comment>
<dbReference type="InterPro" id="IPR005467">
    <property type="entry name" value="His_kinase_dom"/>
</dbReference>
<dbReference type="Proteomes" id="UP000650524">
    <property type="component" value="Unassembled WGS sequence"/>
</dbReference>
<dbReference type="GO" id="GO:0000155">
    <property type="term" value="F:phosphorelay sensor kinase activity"/>
    <property type="evidence" value="ECO:0007669"/>
    <property type="project" value="TreeGrafter"/>
</dbReference>
<name>A0A8J6MV60_9DELT</name>
<evidence type="ECO:0000256" key="3">
    <source>
        <dbReference type="ARBA" id="ARBA00022553"/>
    </source>
</evidence>
<feature type="domain" description="Histidine kinase" evidence="5">
    <location>
        <begin position="35"/>
        <end position="204"/>
    </location>
</feature>
<dbReference type="InterPro" id="IPR004358">
    <property type="entry name" value="Sig_transdc_His_kin-like_C"/>
</dbReference>
<dbReference type="InterPro" id="IPR001789">
    <property type="entry name" value="Sig_transdc_resp-reg_receiver"/>
</dbReference>
<evidence type="ECO:0000259" key="5">
    <source>
        <dbReference type="PROSITE" id="PS50109"/>
    </source>
</evidence>
<dbReference type="EMBL" id="JACNJD010000061">
    <property type="protein sequence ID" value="MBC8175967.1"/>
    <property type="molecule type" value="Genomic_DNA"/>
</dbReference>
<dbReference type="PRINTS" id="PR00344">
    <property type="entry name" value="BCTRLSENSOR"/>
</dbReference>
<dbReference type="AlphaFoldDB" id="A0A8J6MV60"/>
<dbReference type="Gene3D" id="3.30.565.10">
    <property type="entry name" value="Histidine kinase-like ATPase, C-terminal domain"/>
    <property type="match status" value="1"/>
</dbReference>